<keyword evidence="8 12" id="KW-0067">ATP-binding</keyword>
<sequence>MEIVSCSDLHTLFSHIFLCLLFSLHVQPYTSPNKYFVNCGSQTTVFNAGRTFIGDLNTTNTISFRFTPQNSDQVVDHSTESPSLYDSIRIFKDPSFYEFEVDQDAVHIVRLHFSPFNFSTDLSTSIFNVSASGFLLLRNFNSTNIRNNSSSIEEFFLSLNIGENFRIYFSPNSSSIAYVNAIEVFPVPPNFIPDKAKVITLAGAKGESKIFPSLVLHTIYRINVGGPEIPLNNDGLWRKWEQEQDNAYLLNPSSAKNSIPHLIKLKYLNEDDHYFAPELVYQTAKELNLNSSSSLNLINITWHFPSRKRTLHFLRLHFYDLIGKTFHGYLYFNLSIGNRFSQKTGSSDLVNHPFHLDFLVNCGENGFISVSVSPLGRLETGQSTAYLNGVEIMEAMDEHSRDPVVKETKNKHVGVFVGLAIGIFGLICILGFGIFFGLKWRKPKSEKASQTHTKWSPLPVFGGGSTHSKFTKRTSSNSPIPNLNLGLKFSLAEIKTATNNFNKKFLVGEGGFGKVYKGVMRNGMRVAVKRSQPGAGQGISEFEREITILSRIRHRHLVSFIGYCNEGLEMILVYEFLEKGTLREHLYNSNFPPLSWKKRLEICIGAAKGLHYLHKGLSSGIIHRDVKSTNILLDENLVAKVSDFGLSTASSLDETHVSTDIKGTIGYLDPEYFRTRQLTQKSDVYSFGVVLLEVLCARLALNPTLPNEQINLAEWGLKCKKMELLEEIIDPKLKGQIDPNSLRKFSDTIEKCLQDDGENRPTMGDVVWDLEYALQLQQNVHHRMPHEDSETNANGSSSTYIQRIPSIGSSILREDKQDMSQDLDIHLTASQVFSQMNAGEGR</sequence>
<dbReference type="EMBL" id="SSTD01010113">
    <property type="protein sequence ID" value="TYK12854.1"/>
    <property type="molecule type" value="Genomic_DNA"/>
</dbReference>
<keyword evidence="11" id="KW-0325">Glycoprotein</keyword>
<dbReference type="GO" id="GO:0004714">
    <property type="term" value="F:transmembrane receptor protein tyrosine kinase activity"/>
    <property type="evidence" value="ECO:0007669"/>
    <property type="project" value="InterPro"/>
</dbReference>
<dbReference type="InterPro" id="IPR017441">
    <property type="entry name" value="Protein_kinase_ATP_BS"/>
</dbReference>
<dbReference type="InterPro" id="IPR001245">
    <property type="entry name" value="Ser-Thr/Tyr_kinase_cat_dom"/>
</dbReference>
<dbReference type="FunFam" id="1.10.510.10:FF:000252">
    <property type="entry name" value="Receptor-like protein kinase FERONIA"/>
    <property type="match status" value="1"/>
</dbReference>
<evidence type="ECO:0000256" key="6">
    <source>
        <dbReference type="ARBA" id="ARBA00022741"/>
    </source>
</evidence>
<organism evidence="16 17">
    <name type="scientific">Cucumis melo var. makuwa</name>
    <name type="common">Oriental melon</name>
    <dbReference type="NCBI Taxonomy" id="1194695"/>
    <lineage>
        <taxon>Eukaryota</taxon>
        <taxon>Viridiplantae</taxon>
        <taxon>Streptophyta</taxon>
        <taxon>Embryophyta</taxon>
        <taxon>Tracheophyta</taxon>
        <taxon>Spermatophyta</taxon>
        <taxon>Magnoliopsida</taxon>
        <taxon>eudicotyledons</taxon>
        <taxon>Gunneridae</taxon>
        <taxon>Pentapetalae</taxon>
        <taxon>rosids</taxon>
        <taxon>fabids</taxon>
        <taxon>Cucurbitales</taxon>
        <taxon>Cucurbitaceae</taxon>
        <taxon>Benincaseae</taxon>
        <taxon>Cucumis</taxon>
    </lineage>
</organism>
<dbReference type="InterPro" id="IPR000719">
    <property type="entry name" value="Prot_kinase_dom"/>
</dbReference>
<keyword evidence="9 13" id="KW-1133">Transmembrane helix</keyword>
<evidence type="ECO:0000256" key="13">
    <source>
        <dbReference type="SAM" id="Phobius"/>
    </source>
</evidence>
<proteinExistence type="predicted"/>
<dbReference type="Proteomes" id="UP000321947">
    <property type="component" value="Unassembled WGS sequence"/>
</dbReference>
<dbReference type="Gene3D" id="2.60.120.430">
    <property type="entry name" value="Galactose-binding lectin"/>
    <property type="match status" value="2"/>
</dbReference>
<dbReference type="FunFam" id="3.30.200.20:FF:000039">
    <property type="entry name" value="receptor-like protein kinase FERONIA"/>
    <property type="match status" value="1"/>
</dbReference>
<feature type="chain" id="PRO_5022667127" evidence="14">
    <location>
        <begin position="29"/>
        <end position="842"/>
    </location>
</feature>
<dbReference type="InterPro" id="IPR045272">
    <property type="entry name" value="ANXUR1/2-like"/>
</dbReference>
<evidence type="ECO:0000256" key="4">
    <source>
        <dbReference type="ARBA" id="ARBA00022692"/>
    </source>
</evidence>
<evidence type="ECO:0000313" key="17">
    <source>
        <dbReference type="Proteomes" id="UP000321947"/>
    </source>
</evidence>
<comment type="subcellular location">
    <subcellularLocation>
        <location evidence="1">Membrane</location>
        <topology evidence="1">Single-pass type I membrane protein</topology>
    </subcellularLocation>
</comment>
<dbReference type="PANTHER" id="PTHR27003">
    <property type="entry name" value="OS07G0166700 PROTEIN"/>
    <property type="match status" value="1"/>
</dbReference>
<evidence type="ECO:0000256" key="5">
    <source>
        <dbReference type="ARBA" id="ARBA00022729"/>
    </source>
</evidence>
<feature type="binding site" evidence="12">
    <location>
        <position position="529"/>
    </location>
    <ligand>
        <name>ATP</name>
        <dbReference type="ChEBI" id="CHEBI:30616"/>
    </ligand>
</feature>
<keyword evidence="6 12" id="KW-0547">Nucleotide-binding</keyword>
<keyword evidence="10 13" id="KW-0472">Membrane</keyword>
<dbReference type="InterPro" id="IPR024788">
    <property type="entry name" value="Malectin-like_Carb-bd_dom"/>
</dbReference>
<comment type="caution">
    <text evidence="16">The sequence shown here is derived from an EMBL/GenBank/DDBJ whole genome shotgun (WGS) entry which is preliminary data.</text>
</comment>
<keyword evidence="3" id="KW-0808">Transferase</keyword>
<evidence type="ECO:0000259" key="15">
    <source>
        <dbReference type="PROSITE" id="PS50011"/>
    </source>
</evidence>
<evidence type="ECO:0000256" key="2">
    <source>
        <dbReference type="ARBA" id="ARBA00022527"/>
    </source>
</evidence>
<dbReference type="Pfam" id="PF07714">
    <property type="entry name" value="PK_Tyr_Ser-Thr"/>
    <property type="match status" value="1"/>
</dbReference>
<dbReference type="CDD" id="cd14066">
    <property type="entry name" value="STKc_IRAK"/>
    <property type="match status" value="1"/>
</dbReference>
<keyword evidence="2" id="KW-0723">Serine/threonine-protein kinase</keyword>
<evidence type="ECO:0000313" key="16">
    <source>
        <dbReference type="EMBL" id="TYK12854.1"/>
    </source>
</evidence>
<evidence type="ECO:0000256" key="10">
    <source>
        <dbReference type="ARBA" id="ARBA00023136"/>
    </source>
</evidence>
<feature type="transmembrane region" description="Helical" evidence="13">
    <location>
        <begin position="413"/>
        <end position="438"/>
    </location>
</feature>
<keyword evidence="4 13" id="KW-0812">Transmembrane</keyword>
<dbReference type="Pfam" id="PF12819">
    <property type="entry name" value="Malectin_like"/>
    <property type="match status" value="1"/>
</dbReference>
<dbReference type="GO" id="GO:0005524">
    <property type="term" value="F:ATP binding"/>
    <property type="evidence" value="ECO:0007669"/>
    <property type="project" value="UniProtKB-UniRule"/>
</dbReference>
<dbReference type="SMART" id="SM00220">
    <property type="entry name" value="S_TKc"/>
    <property type="match status" value="1"/>
</dbReference>
<dbReference type="InterPro" id="IPR011009">
    <property type="entry name" value="Kinase-like_dom_sf"/>
</dbReference>
<evidence type="ECO:0000256" key="8">
    <source>
        <dbReference type="ARBA" id="ARBA00022840"/>
    </source>
</evidence>
<evidence type="ECO:0000256" key="9">
    <source>
        <dbReference type="ARBA" id="ARBA00022989"/>
    </source>
</evidence>
<dbReference type="GO" id="GO:0009506">
    <property type="term" value="C:plasmodesma"/>
    <property type="evidence" value="ECO:0007669"/>
    <property type="project" value="TreeGrafter"/>
</dbReference>
<dbReference type="PROSITE" id="PS50011">
    <property type="entry name" value="PROTEIN_KINASE_DOM"/>
    <property type="match status" value="1"/>
</dbReference>
<dbReference type="Gene3D" id="3.30.200.20">
    <property type="entry name" value="Phosphorylase Kinase, domain 1"/>
    <property type="match status" value="1"/>
</dbReference>
<feature type="domain" description="Protein kinase" evidence="15">
    <location>
        <begin position="501"/>
        <end position="784"/>
    </location>
</feature>
<accession>A0A5D3CP87</accession>
<dbReference type="SUPFAM" id="SSF56112">
    <property type="entry name" value="Protein kinase-like (PK-like)"/>
    <property type="match status" value="1"/>
</dbReference>
<evidence type="ECO:0000256" key="12">
    <source>
        <dbReference type="PROSITE-ProRule" id="PRU10141"/>
    </source>
</evidence>
<dbReference type="AlphaFoldDB" id="A0A5D3CP87"/>
<dbReference type="PANTHER" id="PTHR27003:SF398">
    <property type="entry name" value="PROTEIN KINASE DOMAIN-CONTAINING PROTEIN"/>
    <property type="match status" value="1"/>
</dbReference>
<keyword evidence="16" id="KW-0675">Receptor</keyword>
<protein>
    <submittedName>
        <fullName evidence="16">Putative receptor-like protein kinase</fullName>
    </submittedName>
</protein>
<feature type="signal peptide" evidence="14">
    <location>
        <begin position="1"/>
        <end position="28"/>
    </location>
</feature>
<evidence type="ECO:0000256" key="3">
    <source>
        <dbReference type="ARBA" id="ARBA00022679"/>
    </source>
</evidence>
<dbReference type="GO" id="GO:0004674">
    <property type="term" value="F:protein serine/threonine kinase activity"/>
    <property type="evidence" value="ECO:0007669"/>
    <property type="project" value="UniProtKB-KW"/>
</dbReference>
<dbReference type="Gene3D" id="1.10.510.10">
    <property type="entry name" value="Transferase(Phosphotransferase) domain 1"/>
    <property type="match status" value="1"/>
</dbReference>
<dbReference type="PROSITE" id="PS00108">
    <property type="entry name" value="PROTEIN_KINASE_ST"/>
    <property type="match status" value="1"/>
</dbReference>
<evidence type="ECO:0000256" key="11">
    <source>
        <dbReference type="ARBA" id="ARBA00023180"/>
    </source>
</evidence>
<gene>
    <name evidence="16" type="ORF">E5676_scaffold255G004460</name>
</gene>
<dbReference type="InterPro" id="IPR008271">
    <property type="entry name" value="Ser/Thr_kinase_AS"/>
</dbReference>
<evidence type="ECO:0000256" key="7">
    <source>
        <dbReference type="ARBA" id="ARBA00022777"/>
    </source>
</evidence>
<evidence type="ECO:0000256" key="14">
    <source>
        <dbReference type="SAM" id="SignalP"/>
    </source>
</evidence>
<name>A0A5D3CP87_CUCMM</name>
<keyword evidence="5 14" id="KW-0732">Signal</keyword>
<dbReference type="PROSITE" id="PS00107">
    <property type="entry name" value="PROTEIN_KINASE_ATP"/>
    <property type="match status" value="1"/>
</dbReference>
<keyword evidence="7 16" id="KW-0418">Kinase</keyword>
<reference evidence="16 17" key="1">
    <citation type="submission" date="2019-08" db="EMBL/GenBank/DDBJ databases">
        <title>Draft genome sequences of two oriental melons (Cucumis melo L. var makuwa).</title>
        <authorList>
            <person name="Kwon S.-Y."/>
        </authorList>
    </citation>
    <scope>NUCLEOTIDE SEQUENCE [LARGE SCALE GENOMIC DNA]</scope>
    <source>
        <strain evidence="17">cv. Chang Bougi</strain>
        <tissue evidence="16">Leaf</tissue>
    </source>
</reference>
<dbReference type="GO" id="GO:0005886">
    <property type="term" value="C:plasma membrane"/>
    <property type="evidence" value="ECO:0007669"/>
    <property type="project" value="TreeGrafter"/>
</dbReference>
<evidence type="ECO:0000256" key="1">
    <source>
        <dbReference type="ARBA" id="ARBA00004479"/>
    </source>
</evidence>